<protein>
    <recommendedName>
        <fullName evidence="4">PROP1-like PPR domain-containing protein</fullName>
    </recommendedName>
</protein>
<dbReference type="PANTHER" id="PTHR47447:SF17">
    <property type="entry name" value="OS12G0638900 PROTEIN"/>
    <property type="match status" value="1"/>
</dbReference>
<proteinExistence type="predicted"/>
<name>A0A7S4KL42_GUITH</name>
<feature type="domain" description="PROP1-like PPR" evidence="4">
    <location>
        <begin position="73"/>
        <end position="229"/>
    </location>
</feature>
<dbReference type="NCBIfam" id="TIGR00756">
    <property type="entry name" value="PPR"/>
    <property type="match status" value="5"/>
</dbReference>
<feature type="repeat" description="PPR" evidence="2">
    <location>
        <begin position="187"/>
        <end position="221"/>
    </location>
</feature>
<evidence type="ECO:0000256" key="2">
    <source>
        <dbReference type="PROSITE-ProRule" id="PRU00708"/>
    </source>
</evidence>
<dbReference type="PROSITE" id="PS51375">
    <property type="entry name" value="PPR"/>
    <property type="match status" value="6"/>
</dbReference>
<dbReference type="Pfam" id="PF17177">
    <property type="entry name" value="PPR_long"/>
    <property type="match status" value="1"/>
</dbReference>
<accession>A0A7S4KL42</accession>
<dbReference type="InterPro" id="IPR033443">
    <property type="entry name" value="PROP1-like_PPR_dom"/>
</dbReference>
<dbReference type="Pfam" id="PF01535">
    <property type="entry name" value="PPR"/>
    <property type="match status" value="1"/>
</dbReference>
<dbReference type="Pfam" id="PF13812">
    <property type="entry name" value="PPR_3"/>
    <property type="match status" value="1"/>
</dbReference>
<dbReference type="Gene3D" id="1.25.40.10">
    <property type="entry name" value="Tetratricopeptide repeat domain"/>
    <property type="match status" value="6"/>
</dbReference>
<evidence type="ECO:0000313" key="5">
    <source>
        <dbReference type="EMBL" id="CAE2298480.1"/>
    </source>
</evidence>
<gene>
    <name evidence="5" type="ORF">GTHE00462_LOCUS14639</name>
</gene>
<organism evidence="5">
    <name type="scientific">Guillardia theta</name>
    <name type="common">Cryptophyte</name>
    <name type="synonym">Cryptomonas phi</name>
    <dbReference type="NCBI Taxonomy" id="55529"/>
    <lineage>
        <taxon>Eukaryota</taxon>
        <taxon>Cryptophyceae</taxon>
        <taxon>Pyrenomonadales</taxon>
        <taxon>Geminigeraceae</taxon>
        <taxon>Guillardia</taxon>
    </lineage>
</organism>
<feature type="chain" id="PRO_5030934661" description="PROP1-like PPR domain-containing protein" evidence="3">
    <location>
        <begin position="23"/>
        <end position="820"/>
    </location>
</feature>
<feature type="repeat" description="PPR" evidence="2">
    <location>
        <begin position="538"/>
        <end position="572"/>
    </location>
</feature>
<evidence type="ECO:0000256" key="1">
    <source>
        <dbReference type="ARBA" id="ARBA00022737"/>
    </source>
</evidence>
<keyword evidence="3" id="KW-0732">Signal</keyword>
<feature type="repeat" description="PPR" evidence="2">
    <location>
        <begin position="114"/>
        <end position="151"/>
    </location>
</feature>
<dbReference type="AlphaFoldDB" id="A0A7S4KL42"/>
<reference evidence="5" key="1">
    <citation type="submission" date="2021-01" db="EMBL/GenBank/DDBJ databases">
        <authorList>
            <person name="Corre E."/>
            <person name="Pelletier E."/>
            <person name="Niang G."/>
            <person name="Scheremetjew M."/>
            <person name="Finn R."/>
            <person name="Kale V."/>
            <person name="Holt S."/>
            <person name="Cochrane G."/>
            <person name="Meng A."/>
            <person name="Brown T."/>
            <person name="Cohen L."/>
        </authorList>
    </citation>
    <scope>NUCLEOTIDE SEQUENCE</scope>
    <source>
        <strain evidence="5">CCMP 2712</strain>
    </source>
</reference>
<feature type="repeat" description="PPR" evidence="2">
    <location>
        <begin position="573"/>
        <end position="607"/>
    </location>
</feature>
<evidence type="ECO:0000256" key="3">
    <source>
        <dbReference type="SAM" id="SignalP"/>
    </source>
</evidence>
<dbReference type="PANTHER" id="PTHR47447">
    <property type="entry name" value="OS03G0856100 PROTEIN"/>
    <property type="match status" value="1"/>
</dbReference>
<feature type="repeat" description="PPR" evidence="2">
    <location>
        <begin position="746"/>
        <end position="780"/>
    </location>
</feature>
<evidence type="ECO:0000259" key="4">
    <source>
        <dbReference type="Pfam" id="PF17177"/>
    </source>
</evidence>
<dbReference type="InterPro" id="IPR011990">
    <property type="entry name" value="TPR-like_helical_dom_sf"/>
</dbReference>
<dbReference type="Pfam" id="PF13041">
    <property type="entry name" value="PPR_2"/>
    <property type="match status" value="1"/>
</dbReference>
<feature type="repeat" description="PPR" evidence="2">
    <location>
        <begin position="152"/>
        <end position="186"/>
    </location>
</feature>
<feature type="signal peptide" evidence="3">
    <location>
        <begin position="1"/>
        <end position="22"/>
    </location>
</feature>
<dbReference type="EMBL" id="HBKN01018569">
    <property type="protein sequence ID" value="CAE2298480.1"/>
    <property type="molecule type" value="Transcribed_RNA"/>
</dbReference>
<dbReference type="InterPro" id="IPR002885">
    <property type="entry name" value="PPR_rpt"/>
</dbReference>
<keyword evidence="1" id="KW-0677">Repeat</keyword>
<sequence length="820" mass="90343">MMRGSFVLPLLIFYLVKVPTSGSFISSSTGFPLPPCKPPAACEPTRVLVRSIPACRGYRRLVPLGMLAVHARNEESSRRTRSYNHILQQCARERDHKKATEVLAAMAAAGIVWDVYTYNAVLNCFCHPSTHKFQVYPMELMGEMSAKAVRPNVITVNTALKYFVLRKDLDGAMKLVEDMQEEGIEPDLITYNILINICASSGRMETASELFERLQLKRLVPDSRTITTMIKGYGQLRELKRAEEVAARRPQDQSVQRTLAAQLIAEGKISRALSTLLNLFELDEPPTSASSPPSASSSCLLNVQLVQKKPLKPSEMEVATLNTLLLAYREQKDLDKSLDLLGYAQKHNLVVDEVTFNTLIDTCGLAGRADLVRGAISAYMGEDQPVDGACEVGGSDSSKRHPAEEILLAFAHQLAAASERFQQLHESNVCKMYTSLIRGLGRQAGADARHRLAGALEEYKEKSGRAPDATMLTATMDAVVNQGDAEEAKSFFEQVLPSLRASDVSVVNAYMKVLSQEQDMSRLQEFLSLIENSGIRPDVVTFNTALHICCEMNNTQGASEVLDMMEKKRVKRDLTTYNTLLLRCAKNKNVKEATRLLDCMQSDGIRPNDLSYSLMCDVSGKVGDVARAKEMFMQVSDDAPQEIKQNCYSALVRGYSVNGQIEEALKLAAAASRTGIALPESGWLSILDAYANIGATAKVMKIVEDIRAAGGVIGPQHWSLVIKSMCMQEDSKGAYAIMKQHIKHADLVCYNTLIRASVRAGDSDTLILILRDIEQQGLVPDEHTSRALSQSGKSAGLLKVSSLLRMFDANFKKRLLSVVE</sequence>